<dbReference type="EMBL" id="JAWCUD010000001">
    <property type="protein sequence ID" value="MDU0200144.1"/>
    <property type="molecule type" value="Genomic_DNA"/>
</dbReference>
<proteinExistence type="predicted"/>
<dbReference type="SUPFAM" id="SSF56672">
    <property type="entry name" value="DNA/RNA polymerases"/>
    <property type="match status" value="1"/>
</dbReference>
<evidence type="ECO:0000256" key="3">
    <source>
        <dbReference type="ARBA" id="ARBA00049244"/>
    </source>
</evidence>
<feature type="domain" description="DNA-directed DNA polymerase family A palm" evidence="4">
    <location>
        <begin position="367"/>
        <end position="613"/>
    </location>
</feature>
<dbReference type="InterPro" id="IPR002298">
    <property type="entry name" value="DNA_polymerase_A"/>
</dbReference>
<comment type="catalytic activity">
    <reaction evidence="3">
        <text>DNA(n) + a 2'-deoxyribonucleoside 5'-triphosphate = DNA(n+1) + diphosphate</text>
        <dbReference type="Rhea" id="RHEA:22508"/>
        <dbReference type="Rhea" id="RHEA-COMP:17339"/>
        <dbReference type="Rhea" id="RHEA-COMP:17340"/>
        <dbReference type="ChEBI" id="CHEBI:33019"/>
        <dbReference type="ChEBI" id="CHEBI:61560"/>
        <dbReference type="ChEBI" id="CHEBI:173112"/>
        <dbReference type="EC" id="2.7.7.7"/>
    </reaction>
</comment>
<dbReference type="SUPFAM" id="SSF53098">
    <property type="entry name" value="Ribonuclease H-like"/>
    <property type="match status" value="1"/>
</dbReference>
<protein>
    <recommendedName>
        <fullName evidence="1">DNA-directed DNA polymerase</fullName>
        <ecNumber evidence="1">2.7.7.7</ecNumber>
    </recommendedName>
</protein>
<dbReference type="CDD" id="cd08642">
    <property type="entry name" value="DNA_pol_A_pol_I_A"/>
    <property type="match status" value="1"/>
</dbReference>
<dbReference type="Pfam" id="PF00476">
    <property type="entry name" value="DNA_pol_A"/>
    <property type="match status" value="1"/>
</dbReference>
<dbReference type="InterPro" id="IPR043502">
    <property type="entry name" value="DNA/RNA_pol_sf"/>
</dbReference>
<reference evidence="5 6" key="1">
    <citation type="submission" date="2023-10" db="EMBL/GenBank/DDBJ databases">
        <title>Paenibacillus strain PFR10 Genome sequencing and assembly.</title>
        <authorList>
            <person name="Kim I."/>
        </authorList>
    </citation>
    <scope>NUCLEOTIDE SEQUENCE [LARGE SCALE GENOMIC DNA]</scope>
    <source>
        <strain evidence="5 6">PFR10</strain>
    </source>
</reference>
<dbReference type="PANTHER" id="PTHR10133">
    <property type="entry name" value="DNA POLYMERASE I"/>
    <property type="match status" value="1"/>
</dbReference>
<evidence type="ECO:0000259" key="4">
    <source>
        <dbReference type="SMART" id="SM00482"/>
    </source>
</evidence>
<name>A0ABU3R792_9BACL</name>
<keyword evidence="2" id="KW-0235">DNA replication</keyword>
<comment type="caution">
    <text evidence="5">The sequence shown here is derived from an EMBL/GenBank/DDBJ whole genome shotgun (WGS) entry which is preliminary data.</text>
</comment>
<evidence type="ECO:0000256" key="2">
    <source>
        <dbReference type="ARBA" id="ARBA00022705"/>
    </source>
</evidence>
<evidence type="ECO:0000313" key="6">
    <source>
        <dbReference type="Proteomes" id="UP001260980"/>
    </source>
</evidence>
<dbReference type="SMART" id="SM00482">
    <property type="entry name" value="POLAc"/>
    <property type="match status" value="1"/>
</dbReference>
<dbReference type="Gene3D" id="1.10.150.20">
    <property type="entry name" value="5' to 3' exonuclease, C-terminal subdomain"/>
    <property type="match status" value="1"/>
</dbReference>
<evidence type="ECO:0000313" key="5">
    <source>
        <dbReference type="EMBL" id="MDU0200144.1"/>
    </source>
</evidence>
<dbReference type="RefSeq" id="WP_315949498.1">
    <property type="nucleotide sequence ID" value="NZ_JAWCUD010000001.1"/>
</dbReference>
<gene>
    <name evidence="5" type="ORF">RQP52_03530</name>
</gene>
<sequence>MSTLRIDLETFSSVDIKKQGIHKYVESEDFEILIFAYAFDDEPVRDIDLANFEDIPPHVRVALLDPAIKKTAYNAAFEVACLEKHTGHKLRLEQWECTAVWANYLGLPGYLEGVAKVLNVDMQKDAKGKALIKYFSVPCKPTKVNGGRTRNYPHHDVAKWNEYLAYCRTDVDAERAVSKALSRFPVPDFEWRLWRLDQLINNRGVGVDREFVEHAMACDAQFKERALTEAKELTGLDNPNSGPQLMSWLADEGIETEDIKKDTVKDILSTLDGGVAQKVLKLRQELSKTSVKKYTAISRAVCMDDRLRGTLQFYGANRTGRWAGRIFQPQNLPKNFLKDLELARDIVRRGDYELLEMLYASVPDTLSQLLRTSLIAGQGSRYIVCDFNSIEARVLAWVAGEEWVLDVFKTHGKIYEATAAGMYKVPIEQVAKGSKMRQNGKVAVLACGYGGGVNALIAMGALRDGIPENELKPIVDAWRAANPMIVKLWRLVEQAAVKAVEVGGKHKVRGLITYFVQGDWLFCELPSGRRLSYYKPKLEAGNFGKMQLSHEGVDQETKKWGRRRTWGGTLVENIIQAIARDCLAVSMLAVEPAGYPIAIHVHDEVVSEVPDGFGSVEAMSEIMCMPIPWAPGLPLKAEGYETTFYKKD</sequence>
<dbReference type="EC" id="2.7.7.7" evidence="1"/>
<dbReference type="Proteomes" id="UP001260980">
    <property type="component" value="Unassembled WGS sequence"/>
</dbReference>
<keyword evidence="6" id="KW-1185">Reference proteome</keyword>
<organism evidence="5 6">
    <name type="scientific">Paenibacillus violae</name>
    <dbReference type="NCBI Taxonomy" id="3077234"/>
    <lineage>
        <taxon>Bacteria</taxon>
        <taxon>Bacillati</taxon>
        <taxon>Bacillota</taxon>
        <taxon>Bacilli</taxon>
        <taxon>Bacillales</taxon>
        <taxon>Paenibacillaceae</taxon>
        <taxon>Paenibacillus</taxon>
    </lineage>
</organism>
<dbReference type="InterPro" id="IPR012337">
    <property type="entry name" value="RNaseH-like_sf"/>
</dbReference>
<dbReference type="InterPro" id="IPR001098">
    <property type="entry name" value="DNA-dir_DNA_pol_A_palm_dom"/>
</dbReference>
<evidence type="ECO:0000256" key="1">
    <source>
        <dbReference type="ARBA" id="ARBA00012417"/>
    </source>
</evidence>
<accession>A0ABU3R792</accession>
<dbReference type="PANTHER" id="PTHR10133:SF27">
    <property type="entry name" value="DNA POLYMERASE NU"/>
    <property type="match status" value="1"/>
</dbReference>